<sequence length="60" mass="6482">MSEIARGTPWGKTQGVPVMLPPSAPSSAYDGLRLRNNASQAELRDESVTSLLAWLCDCYA</sequence>
<evidence type="ECO:0000313" key="2">
    <source>
        <dbReference type="EMBL" id="CCE55856.1"/>
    </source>
</evidence>
<dbReference type="Proteomes" id="UP000004840">
    <property type="component" value="Unassembled WGS sequence"/>
</dbReference>
<gene>
    <name evidence="2" type="ORF">CCAS_11895</name>
</gene>
<accession>G7I091</accession>
<comment type="caution">
    <text evidence="2">The sequence shown here is derived from an EMBL/GenBank/DDBJ whole genome shotgun (WGS) entry which is preliminary data.</text>
</comment>
<evidence type="ECO:0000313" key="3">
    <source>
        <dbReference type="Proteomes" id="UP000004840"/>
    </source>
</evidence>
<dbReference type="EMBL" id="CAFW01000088">
    <property type="protein sequence ID" value="CCE55856.1"/>
    <property type="molecule type" value="Genomic_DNA"/>
</dbReference>
<reference evidence="2 3" key="1">
    <citation type="journal article" date="2012" name="J. Bacteriol.">
        <title>Genome Sequence of Corynebacterium casei UCMA 3821, Isolated from a Smear-Ripened Cheese.</title>
        <authorList>
            <person name="Monnet C."/>
            <person name="Loux V."/>
            <person name="Bento P."/>
            <person name="Gibrat J.F."/>
            <person name="Straub C."/>
            <person name="Bonnarme P."/>
            <person name="Landaud S."/>
            <person name="Irlinger F."/>
        </authorList>
    </citation>
    <scope>NUCLEOTIDE SEQUENCE [LARGE SCALE GENOMIC DNA]</scope>
    <source>
        <strain evidence="2 3">UCMA 3821</strain>
    </source>
</reference>
<name>G7I091_9CORY</name>
<feature type="region of interest" description="Disordered" evidence="1">
    <location>
        <begin position="1"/>
        <end position="21"/>
    </location>
</feature>
<proteinExistence type="predicted"/>
<protein>
    <submittedName>
        <fullName evidence="2">Uncharacterized protein</fullName>
    </submittedName>
</protein>
<organism evidence="2 3">
    <name type="scientific">Corynebacterium casei UCMA 3821</name>
    <dbReference type="NCBI Taxonomy" id="1110505"/>
    <lineage>
        <taxon>Bacteria</taxon>
        <taxon>Bacillati</taxon>
        <taxon>Actinomycetota</taxon>
        <taxon>Actinomycetes</taxon>
        <taxon>Mycobacteriales</taxon>
        <taxon>Corynebacteriaceae</taxon>
        <taxon>Corynebacterium</taxon>
    </lineage>
</organism>
<dbReference type="AlphaFoldDB" id="G7I091"/>
<evidence type="ECO:0000256" key="1">
    <source>
        <dbReference type="SAM" id="MobiDB-lite"/>
    </source>
</evidence>